<dbReference type="Gene3D" id="6.10.250.2990">
    <property type="match status" value="1"/>
</dbReference>
<feature type="compositionally biased region" description="Basic and acidic residues" evidence="8">
    <location>
        <begin position="894"/>
        <end position="906"/>
    </location>
</feature>
<dbReference type="InterPro" id="IPR005635">
    <property type="entry name" value="Inner_centromere_prot_ARK-bd"/>
</dbReference>
<sequence>MATCRISHGGRNTREHVVNQLVRYQLVTGQLVLSLGLISHVIMSAPTTMTMGELPGFSLHLATTAKIKSFDEAFEENMTWLQEVLEDAKKQFGREEMAIFPKTPAMRRKRQRIRRVSAIHDEETENQPPVRRKRSSRASIVGKTRQSRQSIAPVRRSARASARSTVMTQNGRSRSRTSKKVQMCENNVEAMQGFSSSDTSSCSEDVDVAEKAAVKDEPKRSTDSGVITTAETPKDTEEGTHEVAPADLVDGVKSIKAKDRSSLSSIKRNAVSKTKQESKKLRLNSGEAVSTVSDSTSSDECETVNKSQSVTETASSSTPVKKEAEQVQETVTRPESAVTTTTKTGRPKRNNAASRYKDHVKRLISHHEHLIADVVSSSDDEFQSPKHQRVLRETVQKPKQLVPVKKIQQKKRVEEEVARKSQNKQEGTSEEKTDDEVFVSQIDEKVPELKKEESPEKIQKQPSPKSSPTIQNSIPETVKSNEVTPIKDEDKTDSKEPHVSESQDVEQPQDSVPEVADDVKMEGEQLSIVEDSLDQFSIAEDSLNKIKTPENDTKQPREVSPSQGDMTTDSLDQHNITEDSLDHNDITCDSLNQSTSRGRMTRQSLRKNLSQSTRRSSIAVSRSKKRSSVYQHRTSIRKSVRQSLRSTRASTRASMRRATMEQVLQENSEDDAQDVVMEEVLHEEDATNSPKEEKTTTPKSVSTHPLTINQETQRITRAASRLAGKQQESSPEKQDTSSDTPKSMESTPDDNAHDTSCSSDEDIVSKTPSPECPPNQVVRPRATFLSSGKKESKYISNLHGMVSSFIKRNTPQKQTATERQQEIKKNILNKQKRDEEIRRKLEAEKQKQRELQKKKREERIKKVTEARERRAAIQQQKRLEMEQKQQQMSKQTTRKIEDKKQEEIMRKQMQNKKKAEAEERRRQEEQARMIKMQEQEEEQRQHLEMIQRKKEYEEQERQRRIDETRRLQEQRRAEMERQRQEELQRRREAELAKEREMQLLKDEREREKKEELERKREQERRAREEAVEKERRIEAERLAREKERQQDQKHLADIMQKERDLREKQQEQAEHERLKASILKHNTSACMNTSSSCLNTTVTKDGSPKSYDMTPQRVPLPSTSENYNIDDLDSGDSTDEDDHPKKTIPSWAQGAGLKAGLIKQYYHPPPNLETLFGPLLPPDLTIIFAKKKPRYMKRTSSAVWDSPLLKV</sequence>
<feature type="compositionally biased region" description="Acidic residues" evidence="8">
    <location>
        <begin position="667"/>
        <end position="677"/>
    </location>
</feature>
<evidence type="ECO:0000256" key="2">
    <source>
        <dbReference type="ARBA" id="ARBA00004186"/>
    </source>
</evidence>
<comment type="subcellular location">
    <subcellularLocation>
        <location evidence="2">Cytoplasm</location>
        <location evidence="2">Cytoskeleton</location>
        <location evidence="2">Spindle</location>
    </subcellularLocation>
    <subcellularLocation>
        <location evidence="1">Nucleus</location>
    </subcellularLocation>
</comment>
<evidence type="ECO:0000256" key="8">
    <source>
        <dbReference type="SAM" id="MobiDB-lite"/>
    </source>
</evidence>
<dbReference type="GO" id="GO:1990385">
    <property type="term" value="C:meiotic spindle midzone"/>
    <property type="evidence" value="ECO:0007669"/>
    <property type="project" value="TreeGrafter"/>
</dbReference>
<feature type="region of interest" description="Disordered" evidence="8">
    <location>
        <begin position="208"/>
        <end position="355"/>
    </location>
</feature>
<evidence type="ECO:0000256" key="5">
    <source>
        <dbReference type="ARBA" id="ARBA00022829"/>
    </source>
</evidence>
<dbReference type="GO" id="GO:0051257">
    <property type="term" value="P:meiotic spindle midzone assembly"/>
    <property type="evidence" value="ECO:0007669"/>
    <property type="project" value="TreeGrafter"/>
</dbReference>
<feature type="compositionally biased region" description="Basic and acidic residues" evidence="8">
    <location>
        <begin position="485"/>
        <end position="501"/>
    </location>
</feature>
<organism evidence="10 11">
    <name type="scientific">Patiria miniata</name>
    <name type="common">Bat star</name>
    <name type="synonym">Asterina miniata</name>
    <dbReference type="NCBI Taxonomy" id="46514"/>
    <lineage>
        <taxon>Eukaryota</taxon>
        <taxon>Metazoa</taxon>
        <taxon>Echinodermata</taxon>
        <taxon>Eleutherozoa</taxon>
        <taxon>Asterozoa</taxon>
        <taxon>Asteroidea</taxon>
        <taxon>Valvatacea</taxon>
        <taxon>Valvatida</taxon>
        <taxon>Asterinidae</taxon>
        <taxon>Patiria</taxon>
    </lineage>
</organism>
<evidence type="ECO:0000259" key="9">
    <source>
        <dbReference type="Pfam" id="PF03941"/>
    </source>
</evidence>
<dbReference type="GO" id="GO:0005634">
    <property type="term" value="C:nucleus"/>
    <property type="evidence" value="ECO:0007669"/>
    <property type="project" value="UniProtKB-SubCell"/>
</dbReference>
<keyword evidence="7" id="KW-0539">Nucleus</keyword>
<feature type="compositionally biased region" description="Polar residues" evidence="8">
    <location>
        <begin position="560"/>
        <end position="570"/>
    </location>
</feature>
<dbReference type="OMA" id="TKTRAMI"/>
<dbReference type="Proteomes" id="UP000887568">
    <property type="component" value="Unplaced"/>
</dbReference>
<feature type="compositionally biased region" description="Basic and acidic residues" evidence="8">
    <location>
        <begin position="208"/>
        <end position="222"/>
    </location>
</feature>
<accession>A0A914B8J7</accession>
<dbReference type="AlphaFoldDB" id="A0A914B8J7"/>
<feature type="region of interest" description="Disordered" evidence="8">
    <location>
        <begin position="375"/>
        <end position="790"/>
    </location>
</feature>
<comment type="similarity">
    <text evidence="3">Belongs to the INCENP family.</text>
</comment>
<evidence type="ECO:0000256" key="7">
    <source>
        <dbReference type="ARBA" id="ARBA00023242"/>
    </source>
</evidence>
<feature type="compositionally biased region" description="Polar residues" evidence="8">
    <location>
        <begin position="808"/>
        <end position="818"/>
    </location>
</feature>
<dbReference type="GO" id="GO:0000776">
    <property type="term" value="C:kinetochore"/>
    <property type="evidence" value="ECO:0007669"/>
    <property type="project" value="TreeGrafter"/>
</dbReference>
<dbReference type="PANTHER" id="PTHR13142:SF1">
    <property type="entry name" value="INNER CENTROMERE PROTEIN"/>
    <property type="match status" value="1"/>
</dbReference>
<feature type="compositionally biased region" description="Basic and acidic residues" evidence="8">
    <location>
        <begin position="542"/>
        <end position="557"/>
    </location>
</feature>
<dbReference type="CTD" id="3619"/>
<evidence type="ECO:0000313" key="10">
    <source>
        <dbReference type="EnsemblMetazoa" id="XP_038072476.1"/>
    </source>
</evidence>
<feature type="compositionally biased region" description="Acidic residues" evidence="8">
    <location>
        <begin position="1124"/>
        <end position="1137"/>
    </location>
</feature>
<dbReference type="OrthoDB" id="6123at2759"/>
<feature type="compositionally biased region" description="Polar residues" evidence="8">
    <location>
        <begin position="262"/>
        <end position="273"/>
    </location>
</feature>
<feature type="compositionally biased region" description="Basic and acidic residues" evidence="8">
    <location>
        <begin position="913"/>
        <end position="1070"/>
    </location>
</feature>
<evidence type="ECO:0000256" key="4">
    <source>
        <dbReference type="ARBA" id="ARBA00022490"/>
    </source>
</evidence>
<keyword evidence="11" id="KW-1185">Reference proteome</keyword>
<evidence type="ECO:0000256" key="1">
    <source>
        <dbReference type="ARBA" id="ARBA00004123"/>
    </source>
</evidence>
<feature type="compositionally biased region" description="Polar residues" evidence="8">
    <location>
        <begin position="587"/>
        <end position="620"/>
    </location>
</feature>
<keyword evidence="6" id="KW-0206">Cytoskeleton</keyword>
<proteinExistence type="inferred from homology"/>
<feature type="compositionally biased region" description="Polar residues" evidence="8">
    <location>
        <begin position="327"/>
        <end position="344"/>
    </location>
</feature>
<dbReference type="PANTHER" id="PTHR13142">
    <property type="entry name" value="INNER CENTROMERE PROTEIN"/>
    <property type="match status" value="1"/>
</dbReference>
<feature type="compositionally biased region" description="Basic and acidic residues" evidence="8">
    <location>
        <begin position="442"/>
        <end position="459"/>
    </location>
</feature>
<dbReference type="RefSeq" id="XP_038072476.1">
    <property type="nucleotide sequence ID" value="XM_038216548.1"/>
</dbReference>
<keyword evidence="5" id="KW-0159">Chromosome partition</keyword>
<name>A0A914B8J7_PATMI</name>
<feature type="compositionally biased region" description="Low complexity" evidence="8">
    <location>
        <begin position="645"/>
        <end position="657"/>
    </location>
</feature>
<feature type="compositionally biased region" description="Basic and acidic residues" evidence="8">
    <location>
        <begin position="679"/>
        <end position="696"/>
    </location>
</feature>
<protein>
    <recommendedName>
        <fullName evidence="9">Inner centromere protein ARK-binding domain-containing protein</fullName>
    </recommendedName>
</protein>
<keyword evidence="4" id="KW-0963">Cytoplasm</keyword>
<feature type="compositionally biased region" description="Polar residues" evidence="8">
    <location>
        <begin position="697"/>
        <end position="715"/>
    </location>
</feature>
<dbReference type="GO" id="GO:0051310">
    <property type="term" value="P:metaphase chromosome alignment"/>
    <property type="evidence" value="ECO:0007669"/>
    <property type="project" value="TreeGrafter"/>
</dbReference>
<dbReference type="Pfam" id="PF03941">
    <property type="entry name" value="INCENP_ARK-bind"/>
    <property type="match status" value="1"/>
</dbReference>
<dbReference type="EnsemblMetazoa" id="XM_038216548.1">
    <property type="protein sequence ID" value="XP_038072476.1"/>
    <property type="gene ID" value="LOC119740997"/>
</dbReference>
<feature type="compositionally biased region" description="Basic and acidic residues" evidence="8">
    <location>
        <begin position="232"/>
        <end position="241"/>
    </location>
</feature>
<feature type="compositionally biased region" description="Basic and acidic residues" evidence="8">
    <location>
        <begin position="571"/>
        <end position="586"/>
    </location>
</feature>
<feature type="compositionally biased region" description="Polar residues" evidence="8">
    <location>
        <begin position="460"/>
        <end position="483"/>
    </location>
</feature>
<evidence type="ECO:0000313" key="11">
    <source>
        <dbReference type="Proteomes" id="UP000887568"/>
    </source>
</evidence>
<reference evidence="10" key="1">
    <citation type="submission" date="2022-11" db="UniProtKB">
        <authorList>
            <consortium name="EnsemblMetazoa"/>
        </authorList>
    </citation>
    <scope>IDENTIFICATION</scope>
</reference>
<feature type="compositionally biased region" description="Polar residues" evidence="8">
    <location>
        <begin position="304"/>
        <end position="319"/>
    </location>
</feature>
<feature type="compositionally biased region" description="Low complexity" evidence="8">
    <location>
        <begin position="397"/>
        <end position="406"/>
    </location>
</feature>
<dbReference type="GO" id="GO:0032133">
    <property type="term" value="C:chromosome passenger complex"/>
    <property type="evidence" value="ECO:0007669"/>
    <property type="project" value="TreeGrafter"/>
</dbReference>
<dbReference type="GeneID" id="119740997"/>
<dbReference type="GO" id="GO:0030496">
    <property type="term" value="C:midbody"/>
    <property type="evidence" value="ECO:0007669"/>
    <property type="project" value="TreeGrafter"/>
</dbReference>
<evidence type="ECO:0000256" key="3">
    <source>
        <dbReference type="ARBA" id="ARBA00010042"/>
    </source>
</evidence>
<feature type="compositionally biased region" description="Basic and acidic residues" evidence="8">
    <location>
        <begin position="819"/>
        <end position="883"/>
    </location>
</feature>
<feature type="region of interest" description="Disordered" evidence="8">
    <location>
        <begin position="1100"/>
        <end position="1146"/>
    </location>
</feature>
<feature type="domain" description="Inner centromere protein ARK-binding" evidence="9">
    <location>
        <begin position="1127"/>
        <end position="1184"/>
    </location>
</feature>
<feature type="region of interest" description="Disordered" evidence="8">
    <location>
        <begin position="117"/>
        <end position="180"/>
    </location>
</feature>
<feature type="region of interest" description="Disordered" evidence="8">
    <location>
        <begin position="808"/>
        <end position="1070"/>
    </location>
</feature>
<feature type="compositionally biased region" description="Polar residues" evidence="8">
    <location>
        <begin position="737"/>
        <end position="746"/>
    </location>
</feature>
<evidence type="ECO:0000256" key="6">
    <source>
        <dbReference type="ARBA" id="ARBA00023212"/>
    </source>
</evidence>
<dbReference type="GO" id="GO:0000281">
    <property type="term" value="P:mitotic cytokinesis"/>
    <property type="evidence" value="ECO:0007669"/>
    <property type="project" value="TreeGrafter"/>
</dbReference>